<feature type="domain" description="CBM-cenC" evidence="8">
    <location>
        <begin position="93"/>
        <end position="231"/>
    </location>
</feature>
<dbReference type="SUPFAM" id="SSF49785">
    <property type="entry name" value="Galactose-binding domain-like"/>
    <property type="match status" value="1"/>
</dbReference>
<dbReference type="InterPro" id="IPR008540">
    <property type="entry name" value="BES1_N"/>
</dbReference>
<dbReference type="GO" id="GO:0005634">
    <property type="term" value="C:nucleus"/>
    <property type="evidence" value="ECO:0007669"/>
    <property type="project" value="UniProtKB-SubCell"/>
</dbReference>
<evidence type="ECO:0000256" key="5">
    <source>
        <dbReference type="ARBA" id="ARBA00023163"/>
    </source>
</evidence>
<name>A0A830CD59_9LAMI</name>
<dbReference type="Proteomes" id="UP000653305">
    <property type="component" value="Unassembled WGS sequence"/>
</dbReference>
<reference evidence="10" key="1">
    <citation type="submission" date="2020-07" db="EMBL/GenBank/DDBJ databases">
        <title>Ethylene signaling mediates host invasion by parasitic plants.</title>
        <authorList>
            <person name="Yoshida S."/>
        </authorList>
    </citation>
    <scope>NUCLEOTIDE SEQUENCE</scope>
    <source>
        <strain evidence="10">Okayama</strain>
    </source>
</reference>
<evidence type="ECO:0000256" key="3">
    <source>
        <dbReference type="ARBA" id="ARBA00023015"/>
    </source>
</evidence>
<evidence type="ECO:0000256" key="1">
    <source>
        <dbReference type="ARBA" id="ARBA00005909"/>
    </source>
</evidence>
<dbReference type="PANTHER" id="PTHR31506">
    <property type="entry name" value="BES1/BZR1 HOMOLOG PROTEIN 3-RELATED"/>
    <property type="match status" value="1"/>
</dbReference>
<gene>
    <name evidence="10" type="ORF">PHJA_001571900</name>
</gene>
<dbReference type="Pfam" id="PF02018">
    <property type="entry name" value="CBM_4_9"/>
    <property type="match status" value="1"/>
</dbReference>
<protein>
    <recommendedName>
        <fullName evidence="6">Protein BZR1 homolog</fullName>
    </recommendedName>
    <alternativeName>
        <fullName evidence="6">Protein BRASSINAZOLE-RESISTANT 1 homolog</fullName>
    </alternativeName>
</protein>
<keyword evidence="11" id="KW-1185">Reference proteome</keyword>
<evidence type="ECO:0000256" key="2">
    <source>
        <dbReference type="ARBA" id="ARBA00022801"/>
    </source>
</evidence>
<dbReference type="GO" id="GO:0016798">
    <property type="term" value="F:hydrolase activity, acting on glycosyl bonds"/>
    <property type="evidence" value="ECO:0007669"/>
    <property type="project" value="InterPro"/>
</dbReference>
<dbReference type="Pfam" id="PF05687">
    <property type="entry name" value="BES1_N"/>
    <property type="match status" value="1"/>
</dbReference>
<organism evidence="10 11">
    <name type="scientific">Phtheirospermum japonicum</name>
    <dbReference type="NCBI Taxonomy" id="374723"/>
    <lineage>
        <taxon>Eukaryota</taxon>
        <taxon>Viridiplantae</taxon>
        <taxon>Streptophyta</taxon>
        <taxon>Embryophyta</taxon>
        <taxon>Tracheophyta</taxon>
        <taxon>Spermatophyta</taxon>
        <taxon>Magnoliopsida</taxon>
        <taxon>eudicotyledons</taxon>
        <taxon>Gunneridae</taxon>
        <taxon>Pentapetalae</taxon>
        <taxon>asterids</taxon>
        <taxon>lamiids</taxon>
        <taxon>Lamiales</taxon>
        <taxon>Orobanchaceae</taxon>
        <taxon>Orobanchaceae incertae sedis</taxon>
        <taxon>Phtheirospermum</taxon>
    </lineage>
</organism>
<evidence type="ECO:0000256" key="4">
    <source>
        <dbReference type="ARBA" id="ARBA00023125"/>
    </source>
</evidence>
<keyword evidence="5 6" id="KW-0804">Transcription</keyword>
<keyword evidence="6" id="KW-1070">Brassinosteroid signaling pathway</keyword>
<dbReference type="GO" id="GO:0003677">
    <property type="term" value="F:DNA binding"/>
    <property type="evidence" value="ECO:0007669"/>
    <property type="project" value="UniProtKB-UniRule"/>
</dbReference>
<keyword evidence="4 6" id="KW-0238">DNA-binding</keyword>
<comment type="similarity">
    <text evidence="1 6">Belongs to the BZR/LAT61 family.</text>
</comment>
<dbReference type="EMBL" id="BMAC01000344">
    <property type="protein sequence ID" value="GFP94274.1"/>
    <property type="molecule type" value="Genomic_DNA"/>
</dbReference>
<dbReference type="Gene3D" id="2.60.120.260">
    <property type="entry name" value="Galactose-binding domain-like"/>
    <property type="match status" value="1"/>
</dbReference>
<feature type="compositionally biased region" description="Basic and acidic residues" evidence="7">
    <location>
        <begin position="16"/>
        <end position="31"/>
    </location>
</feature>
<accession>A0A830CD59</accession>
<feature type="domain" description="BES1/BZR1 plant transcription factor N-terminal" evidence="9">
    <location>
        <begin position="36"/>
        <end position="92"/>
    </location>
</feature>
<dbReference type="InterPro" id="IPR033264">
    <property type="entry name" value="BZR"/>
</dbReference>
<dbReference type="InterPro" id="IPR008979">
    <property type="entry name" value="Galactose-bd-like_sf"/>
</dbReference>
<dbReference type="PANTHER" id="PTHR31506:SF2">
    <property type="entry name" value="BES1_BZR1 HOMOLOG PROTEIN 3"/>
    <property type="match status" value="1"/>
</dbReference>
<evidence type="ECO:0000259" key="9">
    <source>
        <dbReference type="Pfam" id="PF05687"/>
    </source>
</evidence>
<evidence type="ECO:0000313" key="10">
    <source>
        <dbReference type="EMBL" id="GFP94274.1"/>
    </source>
</evidence>
<sequence>MSSLRSLLTQSSFRGDRRDADVNVEGEREQPAADGDSGLHLYGNYMLLKLCDNNEVLKALCDEAGWMAEPRGTTYRKKSNEQSTDFISTPSTNVILNHDFSGGLHSWHPNCCDSLVVSSESGYPEGLSAKLSCRFSFITNQKESWQVLEQDITDRVSAGPTYIVTAWVGISGAPHGTVDVHTTLKIVNQDSSVSYLFVGRASASMDRWEKIKGIFSLSIMPKRVTFYLEGPSHGIDLLVKSVVVSCPYSSQCDDTHVAVSLRDDDENIIQNPVFDDGLNNWSPRGFSIELHTSMGDGKIVSESGKFFASTNNRMITGTEFSR</sequence>
<dbReference type="AlphaFoldDB" id="A0A830CD59"/>
<comment type="subcellular location">
    <subcellularLocation>
        <location evidence="6">Nucleus</location>
    </subcellularLocation>
</comment>
<evidence type="ECO:0000259" key="8">
    <source>
        <dbReference type="Pfam" id="PF02018"/>
    </source>
</evidence>
<proteinExistence type="inferred from homology"/>
<keyword evidence="3 6" id="KW-0805">Transcription regulation</keyword>
<comment type="caution">
    <text evidence="10">The sequence shown here is derived from an EMBL/GenBank/DDBJ whole genome shotgun (WGS) entry which is preliminary data.</text>
</comment>
<dbReference type="InterPro" id="IPR003305">
    <property type="entry name" value="CenC_carb-bd"/>
</dbReference>
<dbReference type="OrthoDB" id="1710183at2759"/>
<dbReference type="GO" id="GO:0006351">
    <property type="term" value="P:DNA-templated transcription"/>
    <property type="evidence" value="ECO:0007669"/>
    <property type="project" value="InterPro"/>
</dbReference>
<dbReference type="GO" id="GO:0009742">
    <property type="term" value="P:brassinosteroid mediated signaling pathway"/>
    <property type="evidence" value="ECO:0007669"/>
    <property type="project" value="UniProtKB-UniRule"/>
</dbReference>
<keyword evidence="2" id="KW-0378">Hydrolase</keyword>
<evidence type="ECO:0000256" key="6">
    <source>
        <dbReference type="RuleBase" id="RU369040"/>
    </source>
</evidence>
<evidence type="ECO:0000256" key="7">
    <source>
        <dbReference type="SAM" id="MobiDB-lite"/>
    </source>
</evidence>
<feature type="region of interest" description="Disordered" evidence="7">
    <location>
        <begin position="16"/>
        <end position="35"/>
    </location>
</feature>
<comment type="function">
    <text evidence="6">Functions in brassinosteroid signaling. May function as transcriptional repressor.</text>
</comment>
<evidence type="ECO:0000313" key="11">
    <source>
        <dbReference type="Proteomes" id="UP000653305"/>
    </source>
</evidence>
<dbReference type="GO" id="GO:0003700">
    <property type="term" value="F:DNA-binding transcription factor activity"/>
    <property type="evidence" value="ECO:0007669"/>
    <property type="project" value="UniProtKB-UniRule"/>
</dbReference>